<feature type="transmembrane region" description="Helical" evidence="7">
    <location>
        <begin position="547"/>
        <end position="568"/>
    </location>
</feature>
<dbReference type="GO" id="GO:0012505">
    <property type="term" value="C:endomembrane system"/>
    <property type="evidence" value="ECO:0007669"/>
    <property type="project" value="UniProtKB-SubCell"/>
</dbReference>
<evidence type="ECO:0000259" key="8">
    <source>
        <dbReference type="Pfam" id="PF00361"/>
    </source>
</evidence>
<feature type="domain" description="NADH-Ubiquinone oxidoreductase (complex I) chain 5 N-terminal" evidence="9">
    <location>
        <begin position="121"/>
        <end position="152"/>
    </location>
</feature>
<feature type="transmembrane region" description="Helical" evidence="7">
    <location>
        <begin position="219"/>
        <end position="239"/>
    </location>
</feature>
<feature type="transmembrane region" description="Helical" evidence="7">
    <location>
        <begin position="65"/>
        <end position="84"/>
    </location>
</feature>
<keyword evidence="3 6" id="KW-0812">Transmembrane</keyword>
<feature type="transmembrane region" description="Helical" evidence="7">
    <location>
        <begin position="379"/>
        <end position="402"/>
    </location>
</feature>
<sequence>MEIILFLILFPFLAALVMSCMKQHGLLRRTVQFTFCGIIVASVIVFAVTNLIGGKTVAYLPHTHVFDMFMLAAEWGLVALVFYFSFKYRKYYCALLSILQTGLMTWLELSGRPEAIEANHILADKLTVAMALIVGIVGCLICVYAIGYMKDYNRHHLDYKDRRSFFFAMLFLFLGAMMGLIFSSNLIWIYFFWEITSICSFLLIGYNQTEEAMDNSFRALWMNLLGGLGFAVAIVYSVTQLNIINIQDLVDFAVSGDERAALAVIPVVFLAFAGLTKSAQLPFSGWLLGAMVAPTPTSALLHSATMVKAGVYLLIRLAPALQGNTAGLMVTTVGGFTFLMTSVLAISQDDGKKVLAYSTISNLGLITACAGVGMHEAVWAGILLMMFHAVSKSLMFLSVGAVENCTGSRNVEDMHGLIVKLPGLAYVMIIGIAGMFLAPFGMLISKWAALKAYVDSGSILLVIFLVFGSATTLFYWTKWLGTLVAVHHHSERIKNVTKKSEWTALLTLSILMVLLCLTFPVVSSGLIEPFLMDMYNTHVPNLIGTGNLYIMIMMLCLILVLPVAVRLLTFGKKNKLVMSYMSGANAGDDRHFTDSFGEEKAMYLANWYLPDYFSENRVLVPSMIFAAGALIILLILTIGGAVV</sequence>
<feature type="transmembrane region" description="Helical" evidence="7">
    <location>
        <begin position="456"/>
        <end position="476"/>
    </location>
</feature>
<comment type="similarity">
    <text evidence="2">Belongs to the CPA3 antiporters (TC 2.A.63) subunit A family.</text>
</comment>
<evidence type="ECO:0000256" key="7">
    <source>
        <dbReference type="SAM" id="Phobius"/>
    </source>
</evidence>
<feature type="transmembrane region" description="Helical" evidence="7">
    <location>
        <begin position="33"/>
        <end position="53"/>
    </location>
</feature>
<feature type="transmembrane region" description="Helical" evidence="7">
    <location>
        <begin position="165"/>
        <end position="182"/>
    </location>
</feature>
<protein>
    <submittedName>
        <fullName evidence="10">NADH-quinone oxidoreductase subunit L</fullName>
    </submittedName>
</protein>
<feature type="transmembrane region" description="Helical" evidence="7">
    <location>
        <begin position="502"/>
        <end position="527"/>
    </location>
</feature>
<dbReference type="AlphaFoldDB" id="A0A9D1YPM9"/>
<feature type="domain" description="NADH:quinone oxidoreductase/Mrp antiporter transmembrane" evidence="8">
    <location>
        <begin position="183"/>
        <end position="470"/>
    </location>
</feature>
<name>A0A9D1YPM9_9FIRM</name>
<reference evidence="10" key="1">
    <citation type="journal article" date="2021" name="PeerJ">
        <title>Extensive microbial diversity within the chicken gut microbiome revealed by metagenomics and culture.</title>
        <authorList>
            <person name="Gilroy R."/>
            <person name="Ravi A."/>
            <person name="Getino M."/>
            <person name="Pursley I."/>
            <person name="Horton D.L."/>
            <person name="Alikhan N.F."/>
            <person name="Baker D."/>
            <person name="Gharbi K."/>
            <person name="Hall N."/>
            <person name="Watson M."/>
            <person name="Adriaenssens E.M."/>
            <person name="Foster-Nyarko E."/>
            <person name="Jarju S."/>
            <person name="Secka A."/>
            <person name="Antonio M."/>
            <person name="Oren A."/>
            <person name="Chaudhuri R.R."/>
            <person name="La Ragione R."/>
            <person name="Hildebrand F."/>
            <person name="Pallen M.J."/>
        </authorList>
    </citation>
    <scope>NUCLEOTIDE SEQUENCE</scope>
    <source>
        <strain evidence="10">ChiSxjej3B15-24422</strain>
    </source>
</reference>
<accession>A0A9D1YPM9</accession>
<gene>
    <name evidence="10" type="ORF">H9831_06970</name>
</gene>
<dbReference type="Pfam" id="PF00361">
    <property type="entry name" value="Proton_antipo_M"/>
    <property type="match status" value="1"/>
</dbReference>
<evidence type="ECO:0000256" key="4">
    <source>
        <dbReference type="ARBA" id="ARBA00022989"/>
    </source>
</evidence>
<feature type="transmembrane region" description="Helical" evidence="7">
    <location>
        <begin position="259"/>
        <end position="276"/>
    </location>
</feature>
<feature type="transmembrane region" description="Helical" evidence="7">
    <location>
        <begin position="127"/>
        <end position="145"/>
    </location>
</feature>
<evidence type="ECO:0000313" key="10">
    <source>
        <dbReference type="EMBL" id="HIY60402.1"/>
    </source>
</evidence>
<comment type="caution">
    <text evidence="10">The sequence shown here is derived from an EMBL/GenBank/DDBJ whole genome shotgun (WGS) entry which is preliminary data.</text>
</comment>
<feature type="transmembrane region" description="Helical" evidence="7">
    <location>
        <begin position="6"/>
        <end position="21"/>
    </location>
</feature>
<dbReference type="InterPro" id="IPR001750">
    <property type="entry name" value="ND/Mrp_TM"/>
</dbReference>
<dbReference type="GO" id="GO:0016020">
    <property type="term" value="C:membrane"/>
    <property type="evidence" value="ECO:0007669"/>
    <property type="project" value="UniProtKB-SubCell"/>
</dbReference>
<dbReference type="EMBL" id="DXDD01000088">
    <property type="protein sequence ID" value="HIY60402.1"/>
    <property type="molecule type" value="Genomic_DNA"/>
</dbReference>
<feature type="transmembrane region" description="Helical" evidence="7">
    <location>
        <begin position="354"/>
        <end position="373"/>
    </location>
</feature>
<organism evidence="10 11">
    <name type="scientific">Candidatus Eisenbergiella pullistercoris</name>
    <dbReference type="NCBI Taxonomy" id="2838555"/>
    <lineage>
        <taxon>Bacteria</taxon>
        <taxon>Bacillati</taxon>
        <taxon>Bacillota</taxon>
        <taxon>Clostridia</taxon>
        <taxon>Lachnospirales</taxon>
        <taxon>Lachnospiraceae</taxon>
        <taxon>Eisenbergiella</taxon>
    </lineage>
</organism>
<feature type="transmembrane region" description="Helical" evidence="7">
    <location>
        <begin position="283"/>
        <end position="305"/>
    </location>
</feature>
<comment type="subcellular location">
    <subcellularLocation>
        <location evidence="1">Endomembrane system</location>
        <topology evidence="1">Multi-pass membrane protein</topology>
    </subcellularLocation>
    <subcellularLocation>
        <location evidence="6">Membrane</location>
        <topology evidence="6">Multi-pass membrane protein</topology>
    </subcellularLocation>
</comment>
<evidence type="ECO:0000256" key="6">
    <source>
        <dbReference type="RuleBase" id="RU000320"/>
    </source>
</evidence>
<dbReference type="InterPro" id="IPR001516">
    <property type="entry name" value="Proton_antipo_N"/>
</dbReference>
<evidence type="ECO:0000256" key="2">
    <source>
        <dbReference type="ARBA" id="ARBA00008483"/>
    </source>
</evidence>
<reference evidence="10" key="2">
    <citation type="submission" date="2021-04" db="EMBL/GenBank/DDBJ databases">
        <authorList>
            <person name="Gilroy R."/>
        </authorList>
    </citation>
    <scope>NUCLEOTIDE SEQUENCE</scope>
    <source>
        <strain evidence="10">ChiSxjej3B15-24422</strain>
    </source>
</reference>
<evidence type="ECO:0000259" key="9">
    <source>
        <dbReference type="Pfam" id="PF00662"/>
    </source>
</evidence>
<dbReference type="PANTHER" id="PTHR43373:SF1">
    <property type="entry name" value="NA(+)_H(+) ANTIPORTER SUBUNIT A"/>
    <property type="match status" value="1"/>
</dbReference>
<evidence type="ECO:0000256" key="3">
    <source>
        <dbReference type="ARBA" id="ARBA00022692"/>
    </source>
</evidence>
<feature type="transmembrane region" description="Helical" evidence="7">
    <location>
        <begin position="423"/>
        <end position="444"/>
    </location>
</feature>
<dbReference type="InterPro" id="IPR050616">
    <property type="entry name" value="CPA3_Na-H_Antiporter_A"/>
</dbReference>
<proteinExistence type="inferred from homology"/>
<feature type="transmembrane region" description="Helical" evidence="7">
    <location>
        <begin position="325"/>
        <end position="347"/>
    </location>
</feature>
<dbReference type="Proteomes" id="UP000824007">
    <property type="component" value="Unassembled WGS sequence"/>
</dbReference>
<evidence type="ECO:0000256" key="5">
    <source>
        <dbReference type="ARBA" id="ARBA00023136"/>
    </source>
</evidence>
<dbReference type="PRINTS" id="PR01434">
    <property type="entry name" value="NADHDHGNASE5"/>
</dbReference>
<evidence type="ECO:0000256" key="1">
    <source>
        <dbReference type="ARBA" id="ARBA00004127"/>
    </source>
</evidence>
<dbReference type="PANTHER" id="PTHR43373">
    <property type="entry name" value="NA(+)/H(+) ANTIPORTER SUBUNIT"/>
    <property type="match status" value="1"/>
</dbReference>
<dbReference type="Pfam" id="PF00662">
    <property type="entry name" value="Proton_antipo_N"/>
    <property type="match status" value="1"/>
</dbReference>
<evidence type="ECO:0000313" key="11">
    <source>
        <dbReference type="Proteomes" id="UP000824007"/>
    </source>
</evidence>
<feature type="transmembrane region" description="Helical" evidence="7">
    <location>
        <begin position="91"/>
        <end position="107"/>
    </location>
</feature>
<feature type="transmembrane region" description="Helical" evidence="7">
    <location>
        <begin position="618"/>
        <end position="642"/>
    </location>
</feature>
<keyword evidence="4 7" id="KW-1133">Transmembrane helix</keyword>
<feature type="transmembrane region" description="Helical" evidence="7">
    <location>
        <begin position="188"/>
        <end position="207"/>
    </location>
</feature>
<keyword evidence="5 7" id="KW-0472">Membrane</keyword>